<evidence type="ECO:0000313" key="2">
    <source>
        <dbReference type="Proteomes" id="UP000076584"/>
    </source>
</evidence>
<dbReference type="Proteomes" id="UP000076584">
    <property type="component" value="Unassembled WGS sequence"/>
</dbReference>
<comment type="caution">
    <text evidence="1">The sequence shown here is derived from an EMBL/GenBank/DDBJ whole genome shotgun (WGS) entry which is preliminary data.</text>
</comment>
<organism evidence="1 2">
    <name type="scientific">Colletotrichum incanum</name>
    <name type="common">Soybean anthracnose fungus</name>
    <dbReference type="NCBI Taxonomy" id="1573173"/>
    <lineage>
        <taxon>Eukaryota</taxon>
        <taxon>Fungi</taxon>
        <taxon>Dikarya</taxon>
        <taxon>Ascomycota</taxon>
        <taxon>Pezizomycotina</taxon>
        <taxon>Sordariomycetes</taxon>
        <taxon>Hypocreomycetidae</taxon>
        <taxon>Glomerellales</taxon>
        <taxon>Glomerellaceae</taxon>
        <taxon>Colletotrichum</taxon>
        <taxon>Colletotrichum spaethianum species complex</taxon>
    </lineage>
</organism>
<accession>A0A161WHY7</accession>
<protein>
    <submittedName>
        <fullName evidence="1">Uncharacterized protein</fullName>
    </submittedName>
</protein>
<keyword evidence="2" id="KW-1185">Reference proteome</keyword>
<name>A0A161WHY7_COLIC</name>
<gene>
    <name evidence="1" type="ORF">CI238_09927</name>
</gene>
<reference evidence="1 2" key="1">
    <citation type="submission" date="2015-06" db="EMBL/GenBank/DDBJ databases">
        <title>Survival trade-offs in plant roots during colonization by closely related pathogenic and mutualistic fungi.</title>
        <authorList>
            <person name="Hacquard S."/>
            <person name="Kracher B."/>
            <person name="Hiruma K."/>
            <person name="Weinman A."/>
            <person name="Muench P."/>
            <person name="Garrido Oter R."/>
            <person name="Ver Loren van Themaat E."/>
            <person name="Dallerey J.-F."/>
            <person name="Damm U."/>
            <person name="Henrissat B."/>
            <person name="Lespinet O."/>
            <person name="Thon M."/>
            <person name="Kemen E."/>
            <person name="McHardy A.C."/>
            <person name="Schulze-Lefert P."/>
            <person name="O'Connell R.J."/>
        </authorList>
    </citation>
    <scope>NUCLEOTIDE SEQUENCE [LARGE SCALE GENOMIC DNA]</scope>
    <source>
        <strain evidence="1 2">MAFF 238704</strain>
    </source>
</reference>
<dbReference type="AlphaFoldDB" id="A0A161WHY7"/>
<sequence>MDPFNKLPAELRVEIIVSIRSRRTIVQLIQASPVMLGQYLKSKGYITRTLLASDLDDEMIQDAMAIILFPSQCTTGHFATLARRHCQSWAAQQLRNPLRKPSKKRNRRFIKKLDKLHVRLLFFIEDYRTKATAVFPPREYICLSGSSPIQNQLTFKGQPCSDAWLPKITPDSTSSHTPGVLYPDNLYFNPNAYAFDMGWQRNDFSIVSELAGFGFDLVTIFLRSAIAGRPGRERLRQWFMDVCPGRAPGSGFKWTYFDCVSLGHYHSGVEEEDHQNGPGMYRMLYPLISGSSQMHKNIYRKRA</sequence>
<dbReference type="EMBL" id="LFIW01000911">
    <property type="protein sequence ID" value="KZL84238.1"/>
    <property type="molecule type" value="Genomic_DNA"/>
</dbReference>
<evidence type="ECO:0000313" key="1">
    <source>
        <dbReference type="EMBL" id="KZL84238.1"/>
    </source>
</evidence>
<proteinExistence type="predicted"/>